<dbReference type="InterPro" id="IPR006156">
    <property type="entry name" value="Dihydroneopterin_aldolase"/>
</dbReference>
<dbReference type="GO" id="GO:0046656">
    <property type="term" value="P:folic acid biosynthetic process"/>
    <property type="evidence" value="ECO:0007669"/>
    <property type="project" value="UniProtKB-UniRule"/>
</dbReference>
<dbReference type="RefSeq" id="WP_068621227.1">
    <property type="nucleotide sequence ID" value="NZ_FJNB01000002.1"/>
</dbReference>
<dbReference type="NCBIfam" id="TIGR00526">
    <property type="entry name" value="folB_dom"/>
    <property type="match status" value="1"/>
</dbReference>
<dbReference type="Pfam" id="PF02152">
    <property type="entry name" value="FolB"/>
    <property type="match status" value="1"/>
</dbReference>
<dbReference type="PANTHER" id="PTHR42844">
    <property type="entry name" value="DIHYDRONEOPTERIN ALDOLASE 1-RELATED"/>
    <property type="match status" value="1"/>
</dbReference>
<evidence type="ECO:0000256" key="6">
    <source>
        <dbReference type="ARBA" id="ARBA00037702"/>
    </source>
</evidence>
<comment type="similarity">
    <text evidence="3 7">Belongs to the DHNA family.</text>
</comment>
<evidence type="ECO:0000259" key="8">
    <source>
        <dbReference type="SMART" id="SM00905"/>
    </source>
</evidence>
<reference evidence="10 12" key="2">
    <citation type="submission" date="2016-10" db="EMBL/GenBank/DDBJ databases">
        <authorList>
            <person name="Varghese N."/>
            <person name="Submissions S."/>
        </authorList>
    </citation>
    <scope>NUCLEOTIDE SEQUENCE [LARGE SCALE GENOMIC DNA]</scope>
    <source>
        <strain evidence="10 12">DSM 22150</strain>
    </source>
</reference>
<dbReference type="PANTHER" id="PTHR42844:SF1">
    <property type="entry name" value="DIHYDRONEOPTERIN ALDOLASE 1-RELATED"/>
    <property type="match status" value="1"/>
</dbReference>
<evidence type="ECO:0000256" key="5">
    <source>
        <dbReference type="ARBA" id="ARBA00023239"/>
    </source>
</evidence>
<evidence type="ECO:0000313" key="12">
    <source>
        <dbReference type="Proteomes" id="UP000199280"/>
    </source>
</evidence>
<evidence type="ECO:0000313" key="10">
    <source>
        <dbReference type="EMBL" id="SEJ69822.1"/>
    </source>
</evidence>
<dbReference type="FunFam" id="3.30.1130.10:FF:000003">
    <property type="entry name" value="7,8-dihydroneopterin aldolase"/>
    <property type="match status" value="1"/>
</dbReference>
<dbReference type="Proteomes" id="UP000199280">
    <property type="component" value="Unassembled WGS sequence"/>
</dbReference>
<dbReference type="InterPro" id="IPR006157">
    <property type="entry name" value="FolB_dom"/>
</dbReference>
<comment type="pathway">
    <text evidence="2 7">Cofactor biosynthesis; tetrahydrofolate biosynthesis; 2-amino-4-hydroxy-6-hydroxymethyl-7,8-dihydropteridine diphosphate from 7,8-dihydroneopterin triphosphate: step 3/4.</text>
</comment>
<protein>
    <recommendedName>
        <fullName evidence="7">7,8-dihydroneopterin aldolase</fullName>
        <ecNumber evidence="7">4.1.2.25</ecNumber>
    </recommendedName>
</protein>
<keyword evidence="4 7" id="KW-0289">Folate biosynthesis</keyword>
<evidence type="ECO:0000256" key="2">
    <source>
        <dbReference type="ARBA" id="ARBA00005013"/>
    </source>
</evidence>
<dbReference type="EC" id="4.1.2.25" evidence="7"/>
<evidence type="ECO:0000313" key="11">
    <source>
        <dbReference type="Proteomes" id="UP000076878"/>
    </source>
</evidence>
<dbReference type="NCBIfam" id="TIGR00525">
    <property type="entry name" value="folB"/>
    <property type="match status" value="1"/>
</dbReference>
<dbReference type="GO" id="GO:0046654">
    <property type="term" value="P:tetrahydrofolate biosynthetic process"/>
    <property type="evidence" value="ECO:0007669"/>
    <property type="project" value="UniProtKB-UniRule"/>
</dbReference>
<dbReference type="Gene3D" id="3.30.1130.10">
    <property type="match status" value="1"/>
</dbReference>
<name>A0A143YAH0_9LACT</name>
<dbReference type="CDD" id="cd00534">
    <property type="entry name" value="DHNA_DHNTPE"/>
    <property type="match status" value="1"/>
</dbReference>
<dbReference type="EMBL" id="FNYT01000022">
    <property type="protein sequence ID" value="SEJ69822.1"/>
    <property type="molecule type" value="Genomic_DNA"/>
</dbReference>
<gene>
    <name evidence="10" type="ORF">SAMN05216375_12241</name>
    <name evidence="9" type="ORF">TR210_511</name>
</gene>
<dbReference type="UniPathway" id="UPA00077">
    <property type="reaction ID" value="UER00154"/>
</dbReference>
<dbReference type="GO" id="GO:0005737">
    <property type="term" value="C:cytoplasm"/>
    <property type="evidence" value="ECO:0007669"/>
    <property type="project" value="TreeGrafter"/>
</dbReference>
<organism evidence="9 11">
    <name type="scientific">Trichococcus ilyis</name>
    <dbReference type="NCBI Taxonomy" id="640938"/>
    <lineage>
        <taxon>Bacteria</taxon>
        <taxon>Bacillati</taxon>
        <taxon>Bacillota</taxon>
        <taxon>Bacilli</taxon>
        <taxon>Lactobacillales</taxon>
        <taxon>Carnobacteriaceae</taxon>
        <taxon>Trichococcus</taxon>
    </lineage>
</organism>
<comment type="function">
    <text evidence="6 7">Catalyzes the conversion of 7,8-dihydroneopterin to 6-hydroxymethyl-7,8-dihydropterin.</text>
</comment>
<dbReference type="AlphaFoldDB" id="A0A143YAH0"/>
<reference evidence="9 11" key="1">
    <citation type="submission" date="2016-02" db="EMBL/GenBank/DDBJ databases">
        <authorList>
            <person name="Wen L."/>
            <person name="He K."/>
            <person name="Yang H."/>
        </authorList>
    </citation>
    <scope>NUCLEOTIDE SEQUENCE [LARGE SCALE GENOMIC DNA]</scope>
    <source>
        <strain evidence="9">Trichococcus_R210</strain>
    </source>
</reference>
<dbReference type="EMBL" id="FJNB01000002">
    <property type="protein sequence ID" value="CZQ85963.1"/>
    <property type="molecule type" value="Genomic_DNA"/>
</dbReference>
<evidence type="ECO:0000313" key="9">
    <source>
        <dbReference type="EMBL" id="CZQ85963.1"/>
    </source>
</evidence>
<evidence type="ECO:0000256" key="4">
    <source>
        <dbReference type="ARBA" id="ARBA00022909"/>
    </source>
</evidence>
<evidence type="ECO:0000256" key="1">
    <source>
        <dbReference type="ARBA" id="ARBA00001353"/>
    </source>
</evidence>
<dbReference type="STRING" id="640938.TR210_511"/>
<dbReference type="OrthoDB" id="9803748at2"/>
<dbReference type="InterPro" id="IPR043133">
    <property type="entry name" value="GTP-CH-I_C/QueF"/>
</dbReference>
<feature type="domain" description="Dihydroneopterin aldolase/epimerase" evidence="8">
    <location>
        <begin position="4"/>
        <end position="117"/>
    </location>
</feature>
<evidence type="ECO:0000256" key="7">
    <source>
        <dbReference type="RuleBase" id="RU362079"/>
    </source>
</evidence>
<proteinExistence type="inferred from homology"/>
<dbReference type="Proteomes" id="UP000076878">
    <property type="component" value="Unassembled WGS sequence"/>
</dbReference>
<comment type="catalytic activity">
    <reaction evidence="1 7">
        <text>7,8-dihydroneopterin = 6-hydroxymethyl-7,8-dihydropterin + glycolaldehyde</text>
        <dbReference type="Rhea" id="RHEA:10540"/>
        <dbReference type="ChEBI" id="CHEBI:17001"/>
        <dbReference type="ChEBI" id="CHEBI:17071"/>
        <dbReference type="ChEBI" id="CHEBI:44841"/>
        <dbReference type="EC" id="4.1.2.25"/>
    </reaction>
</comment>
<sequence>MDKIYLNNLQFYAFHGLNAEEKVLGQRFNVDVVLHTDTKKAGYSDKMEDSIHYGHAYKAVKAVVEGENFNLIEALAEHIAIALFARFGGLQACQVKVIKPDPPIVGHYDSVAVEIYREREGS</sequence>
<evidence type="ECO:0000256" key="3">
    <source>
        <dbReference type="ARBA" id="ARBA00005708"/>
    </source>
</evidence>
<dbReference type="SMART" id="SM00905">
    <property type="entry name" value="FolB"/>
    <property type="match status" value="1"/>
</dbReference>
<dbReference type="GO" id="GO:0004150">
    <property type="term" value="F:dihydroneopterin aldolase activity"/>
    <property type="evidence" value="ECO:0007669"/>
    <property type="project" value="UniProtKB-UniRule"/>
</dbReference>
<accession>A0A143YAH0</accession>
<keyword evidence="12" id="KW-1185">Reference proteome</keyword>
<keyword evidence="5 7" id="KW-0456">Lyase</keyword>
<dbReference type="SUPFAM" id="SSF55620">
    <property type="entry name" value="Tetrahydrobiopterin biosynthesis enzymes-like"/>
    <property type="match status" value="1"/>
</dbReference>